<sequence length="60" mass="7163">RKMPMQKLKSKYTHATVVCCNHQPVIYISQWAKEISPDPRVHFIRASMIHFDNLFQNLKH</sequence>
<dbReference type="Ensembl" id="ENSMMUT00000083751.1">
    <property type="protein sequence ID" value="ENSMMUP00000076154.1"/>
    <property type="gene ID" value="ENSMMUG00000058490.1"/>
</dbReference>
<proteinExistence type="predicted"/>
<dbReference type="SMR" id="A0A5F8AFI0"/>
<reference evidence="1" key="3">
    <citation type="submission" date="2025-08" db="UniProtKB">
        <authorList>
            <consortium name="Ensembl"/>
        </authorList>
    </citation>
    <scope>IDENTIFICATION</scope>
    <source>
        <strain evidence="1">17573</strain>
    </source>
</reference>
<evidence type="ECO:0000313" key="1">
    <source>
        <dbReference type="Ensembl" id="ENSMMUP00000076154.1"/>
    </source>
</evidence>
<protein>
    <submittedName>
        <fullName evidence="1">Uncharacterized protein</fullName>
    </submittedName>
</protein>
<reference evidence="2" key="1">
    <citation type="journal article" date="2007" name="Science">
        <title>Evolutionary and biomedical insights from the rhesus macaque genome.</title>
        <authorList>
            <person name="Gibbs R.A."/>
            <person name="Rogers J."/>
            <person name="Katze M.G."/>
            <person name="Bumgarner R."/>
            <person name="Weinstock G.M."/>
            <person name="Mardis E.R."/>
            <person name="Remington K.A."/>
            <person name="Strausberg R.L."/>
            <person name="Venter J.C."/>
            <person name="Wilson R.K."/>
            <person name="Batzer M.A."/>
            <person name="Bustamante C.D."/>
            <person name="Eichler E.E."/>
            <person name="Hahn M.W."/>
            <person name="Hardison R.C."/>
            <person name="Makova K.D."/>
            <person name="Miller W."/>
            <person name="Milosavljevic A."/>
            <person name="Palermo R.E."/>
            <person name="Siepel A."/>
            <person name="Sikela J.M."/>
            <person name="Attaway T."/>
            <person name="Bell S."/>
            <person name="Bernard K.E."/>
            <person name="Buhay C.J."/>
            <person name="Chandrabose M.N."/>
            <person name="Dao M."/>
            <person name="Davis C."/>
            <person name="Delehaunty K.D."/>
            <person name="Ding Y."/>
            <person name="Dinh H.H."/>
            <person name="Dugan-Rocha S."/>
            <person name="Fulton L.A."/>
            <person name="Gabisi R.A."/>
            <person name="Garner T.T."/>
            <person name="Godfrey J."/>
            <person name="Hawes A.C."/>
            <person name="Hernandez J."/>
            <person name="Hines S."/>
            <person name="Holder M."/>
            <person name="Hume J."/>
            <person name="Jhangiani S.N."/>
            <person name="Joshi V."/>
            <person name="Khan Z.M."/>
            <person name="Kirkness E.F."/>
            <person name="Cree A."/>
            <person name="Fowler R.G."/>
            <person name="Lee S."/>
            <person name="Lewis L.R."/>
            <person name="Li Z."/>
            <person name="Liu Y.-S."/>
            <person name="Moore S.M."/>
            <person name="Muzny D."/>
            <person name="Nazareth L.V."/>
            <person name="Ngo D.N."/>
            <person name="Okwuonu G.O."/>
            <person name="Pai G."/>
            <person name="Parker D."/>
            <person name="Paul H.A."/>
            <person name="Pfannkoch C."/>
            <person name="Pohl C.S."/>
            <person name="Rogers Y.-H.C."/>
            <person name="Ruiz S.J."/>
            <person name="Sabo A."/>
            <person name="Santibanez J."/>
            <person name="Schneider B.W."/>
            <person name="Smith S.M."/>
            <person name="Sodergren E."/>
            <person name="Svatek A.F."/>
            <person name="Utterback T.R."/>
            <person name="Vattathil S."/>
            <person name="Warren W."/>
            <person name="White C.S."/>
            <person name="Chinwalla A.T."/>
            <person name="Feng Y."/>
            <person name="Halpern A.L."/>
            <person name="Hillier L.W."/>
            <person name="Huang X."/>
            <person name="Minx P."/>
            <person name="Nelson J.O."/>
            <person name="Pepin K.H."/>
            <person name="Qin X."/>
            <person name="Sutton G.G."/>
            <person name="Venter E."/>
            <person name="Walenz B.P."/>
            <person name="Wallis J.W."/>
            <person name="Worley K.C."/>
            <person name="Yang S.-P."/>
            <person name="Jones S.M."/>
            <person name="Marra M.A."/>
            <person name="Rocchi M."/>
            <person name="Schein J.E."/>
            <person name="Baertsch R."/>
            <person name="Clarke L."/>
            <person name="Csuros M."/>
            <person name="Glasscock J."/>
            <person name="Harris R.A."/>
            <person name="Havlak P."/>
            <person name="Jackson A.R."/>
            <person name="Jiang H."/>
            <person name="Liu Y."/>
            <person name="Messina D.N."/>
            <person name="Shen Y."/>
            <person name="Song H.X.-Z."/>
            <person name="Wylie T."/>
            <person name="Zhang L."/>
            <person name="Birney E."/>
            <person name="Han K."/>
            <person name="Konkel M.K."/>
            <person name="Lee J."/>
            <person name="Smit A.F.A."/>
            <person name="Ullmer B."/>
            <person name="Wang H."/>
            <person name="Xing J."/>
            <person name="Burhans R."/>
            <person name="Cheng Z."/>
            <person name="Karro J.E."/>
            <person name="Ma J."/>
            <person name="Raney B."/>
            <person name="She X."/>
            <person name="Cox M.J."/>
            <person name="Demuth J.P."/>
            <person name="Dumas L.J."/>
            <person name="Han S.-G."/>
            <person name="Hopkins J."/>
            <person name="Karimpour-Fard A."/>
            <person name="Kim Y.H."/>
            <person name="Pollack J.R."/>
            <person name="Vinar T."/>
            <person name="Addo-Quaye C."/>
            <person name="Degenhardt J."/>
            <person name="Denby A."/>
            <person name="Hubisz M.J."/>
            <person name="Indap A."/>
            <person name="Kosiol C."/>
            <person name="Lahn B.T."/>
            <person name="Lawson H.A."/>
            <person name="Marklein A."/>
            <person name="Nielsen R."/>
            <person name="Vallender E.J."/>
            <person name="Clark A.G."/>
            <person name="Ferguson B."/>
            <person name="Hernandez R.D."/>
            <person name="Hirani K."/>
            <person name="Kehrer-Sawatzki H."/>
            <person name="Kolb J."/>
            <person name="Patil S."/>
            <person name="Pu L.-L."/>
            <person name="Ren Y."/>
            <person name="Smith D.G."/>
            <person name="Wheeler D.A."/>
            <person name="Schenck I."/>
            <person name="Ball E.V."/>
            <person name="Chen R."/>
            <person name="Cooper D.N."/>
            <person name="Giardine B."/>
            <person name="Hsu F."/>
            <person name="Kent W.J."/>
            <person name="Lesk A."/>
            <person name="Nelson D.L."/>
            <person name="O'brien W.E."/>
            <person name="Pruefer K."/>
            <person name="Stenson P.D."/>
            <person name="Wallace J.C."/>
            <person name="Ke H."/>
            <person name="Liu X.-M."/>
            <person name="Wang P."/>
            <person name="Xiang A.P."/>
            <person name="Yang F."/>
            <person name="Barber G.P."/>
            <person name="Haussler D."/>
            <person name="Karolchik D."/>
            <person name="Kern A.D."/>
            <person name="Kuhn R.M."/>
            <person name="Smith K.E."/>
            <person name="Zwieg A.S."/>
        </authorList>
    </citation>
    <scope>NUCLEOTIDE SEQUENCE [LARGE SCALE GENOMIC DNA]</scope>
    <source>
        <strain evidence="2">17573</strain>
    </source>
</reference>
<dbReference type="VEuPathDB" id="HostDB:ENSMMUG00000058490"/>
<reference evidence="1" key="2">
    <citation type="submission" date="2019-01" db="EMBL/GenBank/DDBJ databases">
        <authorList>
            <person name="Graves T."/>
            <person name="Eichler E.E."/>
            <person name="Wilson R.K."/>
        </authorList>
    </citation>
    <scope>NUCLEOTIDE SEQUENCE [LARGE SCALE GENOMIC DNA]</scope>
    <source>
        <strain evidence="1">17573</strain>
    </source>
</reference>
<name>A0A5F8AFI0_MACMU</name>
<organism evidence="1 2">
    <name type="scientific">Macaca mulatta</name>
    <name type="common">Rhesus macaque</name>
    <dbReference type="NCBI Taxonomy" id="9544"/>
    <lineage>
        <taxon>Eukaryota</taxon>
        <taxon>Metazoa</taxon>
        <taxon>Chordata</taxon>
        <taxon>Craniata</taxon>
        <taxon>Vertebrata</taxon>
        <taxon>Euteleostomi</taxon>
        <taxon>Mammalia</taxon>
        <taxon>Eutheria</taxon>
        <taxon>Euarchontoglires</taxon>
        <taxon>Primates</taxon>
        <taxon>Haplorrhini</taxon>
        <taxon>Catarrhini</taxon>
        <taxon>Cercopithecidae</taxon>
        <taxon>Cercopithecinae</taxon>
        <taxon>Macaca</taxon>
    </lineage>
</organism>
<dbReference type="Proteomes" id="UP000006718">
    <property type="component" value="Chromosome 16"/>
</dbReference>
<reference evidence="1" key="4">
    <citation type="submission" date="2025-09" db="UniProtKB">
        <authorList>
            <consortium name="Ensembl"/>
        </authorList>
    </citation>
    <scope>IDENTIFICATION</scope>
    <source>
        <strain evidence="1">17573</strain>
    </source>
</reference>
<dbReference type="InParanoid" id="A0A5F8AFI0"/>
<keyword evidence="2" id="KW-1185">Reference proteome</keyword>
<dbReference type="AlphaFoldDB" id="A0A5F8AFI0"/>
<evidence type="ECO:0000313" key="2">
    <source>
        <dbReference type="Proteomes" id="UP000006718"/>
    </source>
</evidence>
<accession>A0A5F8AFI0</accession>